<evidence type="ECO:0000313" key="4">
    <source>
        <dbReference type="WBParaSite" id="HPBE_0001051501-mRNA-1"/>
    </source>
</evidence>
<dbReference type="EMBL" id="UZAH01026787">
    <property type="protein sequence ID" value="VDO85347.1"/>
    <property type="molecule type" value="Genomic_DNA"/>
</dbReference>
<reference evidence="2 3" key="1">
    <citation type="submission" date="2018-11" db="EMBL/GenBank/DDBJ databases">
        <authorList>
            <consortium name="Pathogen Informatics"/>
        </authorList>
    </citation>
    <scope>NUCLEOTIDE SEQUENCE [LARGE SCALE GENOMIC DNA]</scope>
</reference>
<proteinExistence type="predicted"/>
<gene>
    <name evidence="2" type="ORF">HPBE_LOCUS10516</name>
</gene>
<accession>A0A3P7ZMA8</accession>
<dbReference type="WBParaSite" id="HPBE_0001051501-mRNA-1">
    <property type="protein sequence ID" value="HPBE_0001051501-mRNA-1"/>
    <property type="gene ID" value="HPBE_0001051501"/>
</dbReference>
<feature type="region of interest" description="Disordered" evidence="1">
    <location>
        <begin position="1"/>
        <end position="25"/>
    </location>
</feature>
<protein>
    <submittedName>
        <fullName evidence="2 4">Uncharacterized protein</fullName>
    </submittedName>
</protein>
<name>A0A183FRP0_HELPZ</name>
<accession>A0A183FRP0</accession>
<evidence type="ECO:0000313" key="2">
    <source>
        <dbReference type="EMBL" id="VDO85347.1"/>
    </source>
</evidence>
<reference evidence="4" key="2">
    <citation type="submission" date="2019-09" db="UniProtKB">
        <authorList>
            <consortium name="WormBaseParasite"/>
        </authorList>
    </citation>
    <scope>IDENTIFICATION</scope>
</reference>
<evidence type="ECO:0000256" key="1">
    <source>
        <dbReference type="SAM" id="MobiDB-lite"/>
    </source>
</evidence>
<keyword evidence="3" id="KW-1185">Reference proteome</keyword>
<dbReference type="AlphaFoldDB" id="A0A183FRP0"/>
<sequence>MLQKKRKDAEEGPGRAAPKGGTKLKTWRIPDCGTRFYRATTRTSPILFRIFKSPSDQRPGRIDDHRPSPRCPPGCNRFSSGQCTTLSSFFIGNTCHLPCPTLLGSYCGNFDASEAEFDNFLSNLLLVSF</sequence>
<dbReference type="Proteomes" id="UP000050761">
    <property type="component" value="Unassembled WGS sequence"/>
</dbReference>
<organism evidence="3 4">
    <name type="scientific">Heligmosomoides polygyrus</name>
    <name type="common">Parasitic roundworm</name>
    <dbReference type="NCBI Taxonomy" id="6339"/>
    <lineage>
        <taxon>Eukaryota</taxon>
        <taxon>Metazoa</taxon>
        <taxon>Ecdysozoa</taxon>
        <taxon>Nematoda</taxon>
        <taxon>Chromadorea</taxon>
        <taxon>Rhabditida</taxon>
        <taxon>Rhabditina</taxon>
        <taxon>Rhabditomorpha</taxon>
        <taxon>Strongyloidea</taxon>
        <taxon>Heligmosomidae</taxon>
        <taxon>Heligmosomoides</taxon>
    </lineage>
</organism>
<evidence type="ECO:0000313" key="3">
    <source>
        <dbReference type="Proteomes" id="UP000050761"/>
    </source>
</evidence>